<sequence length="187" mass="20980">MSTPSRRNPARYGAISQATPSRTNLPYSEEGRNSSIASRRLRAARGNDEAASVSTDHQNAQRPRTRDQRRINHVITADSLHNEQSLAMGSSGHDQHHLAQPRDHIVRTTYPIDTGDQVSNTLGLWLHGQGELANRLFFPPAASLSDVEMLDYATETESGSMHTALMRDAWDDNSTMWEPRSRQHLLR</sequence>
<name>A0A0C2WLL3_SERVB</name>
<keyword evidence="3" id="KW-1185">Reference proteome</keyword>
<evidence type="ECO:0000256" key="1">
    <source>
        <dbReference type="SAM" id="MobiDB-lite"/>
    </source>
</evidence>
<gene>
    <name evidence="2" type="ORF">M408DRAFT_24675</name>
</gene>
<feature type="compositionally biased region" description="Polar residues" evidence="1">
    <location>
        <begin position="52"/>
        <end position="62"/>
    </location>
</feature>
<dbReference type="HOGENOM" id="CLU_1448554_0_0_1"/>
<accession>A0A0C2WLL3</accession>
<dbReference type="Proteomes" id="UP000054097">
    <property type="component" value="Unassembled WGS sequence"/>
</dbReference>
<dbReference type="EMBL" id="KN824300">
    <property type="protein sequence ID" value="KIM27198.1"/>
    <property type="molecule type" value="Genomic_DNA"/>
</dbReference>
<dbReference type="AlphaFoldDB" id="A0A0C2WLL3"/>
<evidence type="ECO:0000313" key="2">
    <source>
        <dbReference type="EMBL" id="KIM27198.1"/>
    </source>
</evidence>
<proteinExistence type="predicted"/>
<organism evidence="2 3">
    <name type="scientific">Serendipita vermifera MAFF 305830</name>
    <dbReference type="NCBI Taxonomy" id="933852"/>
    <lineage>
        <taxon>Eukaryota</taxon>
        <taxon>Fungi</taxon>
        <taxon>Dikarya</taxon>
        <taxon>Basidiomycota</taxon>
        <taxon>Agaricomycotina</taxon>
        <taxon>Agaricomycetes</taxon>
        <taxon>Sebacinales</taxon>
        <taxon>Serendipitaceae</taxon>
        <taxon>Serendipita</taxon>
    </lineage>
</organism>
<evidence type="ECO:0000313" key="3">
    <source>
        <dbReference type="Proteomes" id="UP000054097"/>
    </source>
</evidence>
<reference evidence="3" key="2">
    <citation type="submission" date="2015-01" db="EMBL/GenBank/DDBJ databases">
        <title>Evolutionary Origins and Diversification of the Mycorrhizal Mutualists.</title>
        <authorList>
            <consortium name="DOE Joint Genome Institute"/>
            <consortium name="Mycorrhizal Genomics Consortium"/>
            <person name="Kohler A."/>
            <person name="Kuo A."/>
            <person name="Nagy L.G."/>
            <person name="Floudas D."/>
            <person name="Copeland A."/>
            <person name="Barry K.W."/>
            <person name="Cichocki N."/>
            <person name="Veneault-Fourrey C."/>
            <person name="LaButti K."/>
            <person name="Lindquist E.A."/>
            <person name="Lipzen A."/>
            <person name="Lundell T."/>
            <person name="Morin E."/>
            <person name="Murat C."/>
            <person name="Riley R."/>
            <person name="Ohm R."/>
            <person name="Sun H."/>
            <person name="Tunlid A."/>
            <person name="Henrissat B."/>
            <person name="Grigoriev I.V."/>
            <person name="Hibbett D.S."/>
            <person name="Martin F."/>
        </authorList>
    </citation>
    <scope>NUCLEOTIDE SEQUENCE [LARGE SCALE GENOMIC DNA]</scope>
    <source>
        <strain evidence="3">MAFF 305830</strain>
    </source>
</reference>
<feature type="region of interest" description="Disordered" evidence="1">
    <location>
        <begin position="1"/>
        <end position="69"/>
    </location>
</feature>
<protein>
    <submittedName>
        <fullName evidence="2">Uncharacterized protein</fullName>
    </submittedName>
</protein>
<reference evidence="2 3" key="1">
    <citation type="submission" date="2014-04" db="EMBL/GenBank/DDBJ databases">
        <authorList>
            <consortium name="DOE Joint Genome Institute"/>
            <person name="Kuo A."/>
            <person name="Zuccaro A."/>
            <person name="Kohler A."/>
            <person name="Nagy L.G."/>
            <person name="Floudas D."/>
            <person name="Copeland A."/>
            <person name="Barry K.W."/>
            <person name="Cichocki N."/>
            <person name="Veneault-Fourrey C."/>
            <person name="LaButti K."/>
            <person name="Lindquist E.A."/>
            <person name="Lipzen A."/>
            <person name="Lundell T."/>
            <person name="Morin E."/>
            <person name="Murat C."/>
            <person name="Sun H."/>
            <person name="Tunlid A."/>
            <person name="Henrissat B."/>
            <person name="Grigoriev I.V."/>
            <person name="Hibbett D.S."/>
            <person name="Martin F."/>
            <person name="Nordberg H.P."/>
            <person name="Cantor M.N."/>
            <person name="Hua S.X."/>
        </authorList>
    </citation>
    <scope>NUCLEOTIDE SEQUENCE [LARGE SCALE GENOMIC DNA]</scope>
    <source>
        <strain evidence="2 3">MAFF 305830</strain>
    </source>
</reference>
<feature type="compositionally biased region" description="Polar residues" evidence="1">
    <location>
        <begin position="16"/>
        <end position="26"/>
    </location>
</feature>